<dbReference type="EMBL" id="CP022743">
    <property type="protein sequence ID" value="ASU36499.1"/>
    <property type="molecule type" value="Genomic_DNA"/>
</dbReference>
<organism evidence="1 2">
    <name type="scientific">Mucilaginibacter xinganensis</name>
    <dbReference type="NCBI Taxonomy" id="1234841"/>
    <lineage>
        <taxon>Bacteria</taxon>
        <taxon>Pseudomonadati</taxon>
        <taxon>Bacteroidota</taxon>
        <taxon>Sphingobacteriia</taxon>
        <taxon>Sphingobacteriales</taxon>
        <taxon>Sphingobacteriaceae</taxon>
        <taxon>Mucilaginibacter</taxon>
    </lineage>
</organism>
<proteinExistence type="predicted"/>
<sequence>MQGFTLSHYKLFSAPLNSEANYVLKCNKNVSIEKWIVFCISLHFNPVI</sequence>
<evidence type="ECO:0000313" key="2">
    <source>
        <dbReference type="Proteomes" id="UP000215002"/>
    </source>
</evidence>
<evidence type="ECO:0000313" key="1">
    <source>
        <dbReference type="EMBL" id="ASU36499.1"/>
    </source>
</evidence>
<dbReference type="KEGG" id="muc:MuYL_4616"/>
<dbReference type="Proteomes" id="UP000215002">
    <property type="component" value="Chromosome"/>
</dbReference>
<protein>
    <submittedName>
        <fullName evidence="1">Uncharacterized protein</fullName>
    </submittedName>
</protein>
<dbReference type="AlphaFoldDB" id="A0A223P2Y0"/>
<gene>
    <name evidence="1" type="ORF">MuYL_4616</name>
</gene>
<reference evidence="1 2" key="1">
    <citation type="submission" date="2017-08" db="EMBL/GenBank/DDBJ databases">
        <title>Complete genome sequence of Mucilaginibacter sp. strain BJC16-A31.</title>
        <authorList>
            <consortium name="Henan University of Science and Technology"/>
            <person name="You X."/>
        </authorList>
    </citation>
    <scope>NUCLEOTIDE SEQUENCE [LARGE SCALE GENOMIC DNA]</scope>
    <source>
        <strain evidence="1 2">BJC16-A31</strain>
    </source>
</reference>
<keyword evidence="2" id="KW-1185">Reference proteome</keyword>
<accession>A0A223P2Y0</accession>
<name>A0A223P2Y0_9SPHI</name>